<dbReference type="InterPro" id="IPR002347">
    <property type="entry name" value="SDR_fam"/>
</dbReference>
<dbReference type="RefSeq" id="WP_096486851.1">
    <property type="nucleotide sequence ID" value="NZ_AP014809.1"/>
</dbReference>
<protein>
    <submittedName>
        <fullName evidence="2">3-ketoacyl-acyl carrier protein reductase</fullName>
    </submittedName>
</protein>
<dbReference type="AlphaFoldDB" id="A0A160PI03"/>
<dbReference type="SUPFAM" id="SSF51735">
    <property type="entry name" value="NAD(P)-binding Rossmann-fold domains"/>
    <property type="match status" value="1"/>
</dbReference>
<evidence type="ECO:0000313" key="2">
    <source>
        <dbReference type="EMBL" id="BAU93049.1"/>
    </source>
</evidence>
<dbReference type="Pfam" id="PF13561">
    <property type="entry name" value="adh_short_C2"/>
    <property type="match status" value="1"/>
</dbReference>
<dbReference type="PRINTS" id="PR00080">
    <property type="entry name" value="SDRFAMILY"/>
</dbReference>
<organism evidence="2 3">
    <name type="scientific">Methylorubrum populi</name>
    <dbReference type="NCBI Taxonomy" id="223967"/>
    <lineage>
        <taxon>Bacteria</taxon>
        <taxon>Pseudomonadati</taxon>
        <taxon>Pseudomonadota</taxon>
        <taxon>Alphaproteobacteria</taxon>
        <taxon>Hyphomicrobiales</taxon>
        <taxon>Methylobacteriaceae</taxon>
        <taxon>Methylorubrum</taxon>
    </lineage>
</organism>
<dbReference type="InterPro" id="IPR036291">
    <property type="entry name" value="NAD(P)-bd_dom_sf"/>
</dbReference>
<comment type="similarity">
    <text evidence="1">Belongs to the short-chain dehydrogenases/reductases (SDR) family.</text>
</comment>
<dbReference type="GO" id="GO:0032787">
    <property type="term" value="P:monocarboxylic acid metabolic process"/>
    <property type="evidence" value="ECO:0007669"/>
    <property type="project" value="UniProtKB-ARBA"/>
</dbReference>
<proteinExistence type="inferred from homology"/>
<reference evidence="2 3" key="1">
    <citation type="journal article" date="2016" name="Genome Announc.">
        <title>Complete Genome Sequence of Methylobacterium populi P-1M, Isolated from Pink-Pigmented Household Biofilm.</title>
        <authorList>
            <person name="Morohoshi T."/>
            <person name="Ikeda T."/>
        </authorList>
    </citation>
    <scope>NUCLEOTIDE SEQUENCE [LARGE SCALE GENOMIC DNA]</scope>
    <source>
        <strain evidence="2 3">P-1M</strain>
    </source>
</reference>
<sequence>MDLGISGRVAVITGGDSGMGYASAEYLLREGVKVVLSDVKEKELAEAAGRLAALGPVKACQADLSDDAGARKLRDFADAAFGDRPSILVNAAGVTGATGDFLEIDDDGWLSTIQADLMAAVRVARAFIPGMRQQKWGRIVFFTSEDAVQPYVEELPYCAAKAGLMNLTKGLSKAYGPDGVLVNSVAPAFVATPMTDAMMEKRAGELGVSFDEAIESFLAEKRPGIVAKRRGRVEEVASAVAFLCSEQASFITGENLRVDGGAVLTMAA</sequence>
<accession>A0A160PI03</accession>
<dbReference type="Proteomes" id="UP000218288">
    <property type="component" value="Chromosome"/>
</dbReference>
<dbReference type="InterPro" id="IPR050259">
    <property type="entry name" value="SDR"/>
</dbReference>
<name>A0A160PI03_9HYPH</name>
<dbReference type="FunFam" id="3.40.50.720:FF:000084">
    <property type="entry name" value="Short-chain dehydrogenase reductase"/>
    <property type="match status" value="1"/>
</dbReference>
<gene>
    <name evidence="2" type="ORF">MPPM_4444</name>
</gene>
<dbReference type="InterPro" id="IPR020904">
    <property type="entry name" value="Sc_DH/Rdtase_CS"/>
</dbReference>
<dbReference type="PRINTS" id="PR00081">
    <property type="entry name" value="GDHRDH"/>
</dbReference>
<dbReference type="Gene3D" id="3.40.50.720">
    <property type="entry name" value="NAD(P)-binding Rossmann-like Domain"/>
    <property type="match status" value="1"/>
</dbReference>
<dbReference type="PANTHER" id="PTHR42879">
    <property type="entry name" value="3-OXOACYL-(ACYL-CARRIER-PROTEIN) REDUCTASE"/>
    <property type="match status" value="1"/>
</dbReference>
<dbReference type="PROSITE" id="PS00061">
    <property type="entry name" value="ADH_SHORT"/>
    <property type="match status" value="1"/>
</dbReference>
<evidence type="ECO:0000313" key="3">
    <source>
        <dbReference type="Proteomes" id="UP000218288"/>
    </source>
</evidence>
<evidence type="ECO:0000256" key="1">
    <source>
        <dbReference type="ARBA" id="ARBA00006484"/>
    </source>
</evidence>
<dbReference type="OrthoDB" id="9793325at2"/>
<dbReference type="EMBL" id="AP014809">
    <property type="protein sequence ID" value="BAU93049.1"/>
    <property type="molecule type" value="Genomic_DNA"/>
</dbReference>